<name>A0AAD7DC91_MYCRO</name>
<dbReference type="EMBL" id="JARKIE010000080">
    <property type="protein sequence ID" value="KAJ7688274.1"/>
    <property type="molecule type" value="Genomic_DNA"/>
</dbReference>
<keyword evidence="2" id="KW-1185">Reference proteome</keyword>
<comment type="caution">
    <text evidence="1">The sequence shown here is derived from an EMBL/GenBank/DDBJ whole genome shotgun (WGS) entry which is preliminary data.</text>
</comment>
<evidence type="ECO:0000313" key="2">
    <source>
        <dbReference type="Proteomes" id="UP001221757"/>
    </source>
</evidence>
<proteinExistence type="predicted"/>
<evidence type="ECO:0000313" key="1">
    <source>
        <dbReference type="EMBL" id="KAJ7688274.1"/>
    </source>
</evidence>
<protein>
    <submittedName>
        <fullName evidence="1">Uncharacterized protein</fullName>
    </submittedName>
</protein>
<dbReference type="AlphaFoldDB" id="A0AAD7DC91"/>
<gene>
    <name evidence="1" type="ORF">B0H17DRAFT_1203069</name>
</gene>
<accession>A0AAD7DC91</accession>
<reference evidence="1" key="1">
    <citation type="submission" date="2023-03" db="EMBL/GenBank/DDBJ databases">
        <title>Massive genome expansion in bonnet fungi (Mycena s.s.) driven by repeated elements and novel gene families across ecological guilds.</title>
        <authorList>
            <consortium name="Lawrence Berkeley National Laboratory"/>
            <person name="Harder C.B."/>
            <person name="Miyauchi S."/>
            <person name="Viragh M."/>
            <person name="Kuo A."/>
            <person name="Thoen E."/>
            <person name="Andreopoulos B."/>
            <person name="Lu D."/>
            <person name="Skrede I."/>
            <person name="Drula E."/>
            <person name="Henrissat B."/>
            <person name="Morin E."/>
            <person name="Kohler A."/>
            <person name="Barry K."/>
            <person name="LaButti K."/>
            <person name="Morin E."/>
            <person name="Salamov A."/>
            <person name="Lipzen A."/>
            <person name="Mereny Z."/>
            <person name="Hegedus B."/>
            <person name="Baldrian P."/>
            <person name="Stursova M."/>
            <person name="Weitz H."/>
            <person name="Taylor A."/>
            <person name="Grigoriev I.V."/>
            <person name="Nagy L.G."/>
            <person name="Martin F."/>
            <person name="Kauserud H."/>
        </authorList>
    </citation>
    <scope>NUCLEOTIDE SEQUENCE</scope>
    <source>
        <strain evidence="1">CBHHK067</strain>
    </source>
</reference>
<dbReference type="Proteomes" id="UP001221757">
    <property type="component" value="Unassembled WGS sequence"/>
</dbReference>
<organism evidence="1 2">
    <name type="scientific">Mycena rosella</name>
    <name type="common">Pink bonnet</name>
    <name type="synonym">Agaricus rosellus</name>
    <dbReference type="NCBI Taxonomy" id="1033263"/>
    <lineage>
        <taxon>Eukaryota</taxon>
        <taxon>Fungi</taxon>
        <taxon>Dikarya</taxon>
        <taxon>Basidiomycota</taxon>
        <taxon>Agaricomycotina</taxon>
        <taxon>Agaricomycetes</taxon>
        <taxon>Agaricomycetidae</taxon>
        <taxon>Agaricales</taxon>
        <taxon>Marasmiineae</taxon>
        <taxon>Mycenaceae</taxon>
        <taxon>Mycena</taxon>
    </lineage>
</organism>
<sequence>MSVPVPASTPPETSAVSPEALSQQELADCFWCAVMPDPELNPFTSPMSDEDRALLCTVMKTCADREAPRLQSSIQVLDLKVATAHTAHQDAMAARRHEVHDELREQVCPLTPDVEMQYGANIEVYGPSARHSDFSKLPSFRLRRQSPSPALPKPEIRIGKTYQCDLFLRHA</sequence>